<feature type="compositionally biased region" description="Basic residues" evidence="1">
    <location>
        <begin position="23"/>
        <end position="38"/>
    </location>
</feature>
<dbReference type="Proteomes" id="UP001212841">
    <property type="component" value="Unassembled WGS sequence"/>
</dbReference>
<protein>
    <submittedName>
        <fullName evidence="2">Uncharacterized protein</fullName>
    </submittedName>
</protein>
<evidence type="ECO:0000313" key="2">
    <source>
        <dbReference type="EMBL" id="KAJ3050564.1"/>
    </source>
</evidence>
<evidence type="ECO:0000256" key="1">
    <source>
        <dbReference type="SAM" id="MobiDB-lite"/>
    </source>
</evidence>
<proteinExistence type="predicted"/>
<sequence length="96" mass="10584">MVTTPNKPTASTSSAETHQTSHSCRRINQKYPRSRRTYQARQSHIAYFYSRSKGEGGNWKERKEKGGKGKGGKRKVKVGKSDVDGGDGGIPMGIDK</sequence>
<feature type="region of interest" description="Disordered" evidence="1">
    <location>
        <begin position="1"/>
        <end position="96"/>
    </location>
</feature>
<feature type="compositionally biased region" description="Basic and acidic residues" evidence="1">
    <location>
        <begin position="52"/>
        <end position="67"/>
    </location>
</feature>
<feature type="compositionally biased region" description="Basic residues" evidence="1">
    <location>
        <begin position="68"/>
        <end position="78"/>
    </location>
</feature>
<feature type="compositionally biased region" description="Gly residues" evidence="1">
    <location>
        <begin position="86"/>
        <end position="96"/>
    </location>
</feature>
<comment type="caution">
    <text evidence="2">The sequence shown here is derived from an EMBL/GenBank/DDBJ whole genome shotgun (WGS) entry which is preliminary data.</text>
</comment>
<dbReference type="EMBL" id="JADGJD010000499">
    <property type="protein sequence ID" value="KAJ3050564.1"/>
    <property type="molecule type" value="Genomic_DNA"/>
</dbReference>
<dbReference type="AlphaFoldDB" id="A0AAD5SAD7"/>
<gene>
    <name evidence="2" type="ORF">HK097_008432</name>
</gene>
<reference evidence="2" key="1">
    <citation type="submission" date="2020-05" db="EMBL/GenBank/DDBJ databases">
        <title>Phylogenomic resolution of chytrid fungi.</title>
        <authorList>
            <person name="Stajich J.E."/>
            <person name="Amses K."/>
            <person name="Simmons R."/>
            <person name="Seto K."/>
            <person name="Myers J."/>
            <person name="Bonds A."/>
            <person name="Quandt C.A."/>
            <person name="Barry K."/>
            <person name="Liu P."/>
            <person name="Grigoriev I."/>
            <person name="Longcore J.E."/>
            <person name="James T.Y."/>
        </authorList>
    </citation>
    <scope>NUCLEOTIDE SEQUENCE</scope>
    <source>
        <strain evidence="2">JEL0318</strain>
    </source>
</reference>
<organism evidence="2 3">
    <name type="scientific">Rhizophlyctis rosea</name>
    <dbReference type="NCBI Taxonomy" id="64517"/>
    <lineage>
        <taxon>Eukaryota</taxon>
        <taxon>Fungi</taxon>
        <taxon>Fungi incertae sedis</taxon>
        <taxon>Chytridiomycota</taxon>
        <taxon>Chytridiomycota incertae sedis</taxon>
        <taxon>Chytridiomycetes</taxon>
        <taxon>Rhizophlyctidales</taxon>
        <taxon>Rhizophlyctidaceae</taxon>
        <taxon>Rhizophlyctis</taxon>
    </lineage>
</organism>
<keyword evidence="3" id="KW-1185">Reference proteome</keyword>
<accession>A0AAD5SAD7</accession>
<name>A0AAD5SAD7_9FUNG</name>
<evidence type="ECO:0000313" key="3">
    <source>
        <dbReference type="Proteomes" id="UP001212841"/>
    </source>
</evidence>
<feature type="compositionally biased region" description="Polar residues" evidence="1">
    <location>
        <begin position="1"/>
        <end position="22"/>
    </location>
</feature>